<keyword evidence="3" id="KW-1185">Reference proteome</keyword>
<organism evidence="2 3">
    <name type="scientific">Geomonas silvestris</name>
    <dbReference type="NCBI Taxonomy" id="2740184"/>
    <lineage>
        <taxon>Bacteria</taxon>
        <taxon>Pseudomonadati</taxon>
        <taxon>Thermodesulfobacteriota</taxon>
        <taxon>Desulfuromonadia</taxon>
        <taxon>Geobacterales</taxon>
        <taxon>Geobacteraceae</taxon>
        <taxon>Geomonas</taxon>
    </lineage>
</organism>
<evidence type="ECO:0000313" key="2">
    <source>
        <dbReference type="EMBL" id="GFO61366.1"/>
    </source>
</evidence>
<comment type="caution">
    <text evidence="2">The sequence shown here is derived from an EMBL/GenBank/DDBJ whole genome shotgun (WGS) entry which is preliminary data.</text>
</comment>
<proteinExistence type="predicted"/>
<evidence type="ECO:0000313" key="3">
    <source>
        <dbReference type="Proteomes" id="UP000556026"/>
    </source>
</evidence>
<name>A0A6V8MMW0_9BACT</name>
<feature type="region of interest" description="Disordered" evidence="1">
    <location>
        <begin position="1"/>
        <end position="36"/>
    </location>
</feature>
<protein>
    <submittedName>
        <fullName evidence="2">Uncharacterized protein</fullName>
    </submittedName>
</protein>
<sequence length="80" mass="8897">MQGTDRDADEEHCPDTETHAADLHATQRIANRGDQKEEQQRILYERLYHGFTTLLCAAGNGRLKAPAPTGPSQQRAGSRH</sequence>
<accession>A0A6V8MMW0</accession>
<gene>
    <name evidence="2" type="ORF">GMST_36910</name>
</gene>
<evidence type="ECO:0000256" key="1">
    <source>
        <dbReference type="SAM" id="MobiDB-lite"/>
    </source>
</evidence>
<feature type="compositionally biased region" description="Basic and acidic residues" evidence="1">
    <location>
        <begin position="1"/>
        <end position="22"/>
    </location>
</feature>
<dbReference type="EMBL" id="BLXX01000013">
    <property type="protein sequence ID" value="GFO61366.1"/>
    <property type="molecule type" value="Genomic_DNA"/>
</dbReference>
<dbReference type="AlphaFoldDB" id="A0A6V8MMW0"/>
<reference evidence="3" key="1">
    <citation type="submission" date="2020-06" db="EMBL/GenBank/DDBJ databases">
        <title>Draft genomic sequence of Geomonas sp. Red330.</title>
        <authorList>
            <person name="Itoh H."/>
            <person name="Zhenxing X."/>
            <person name="Ushijima N."/>
            <person name="Masuda Y."/>
            <person name="Shiratori Y."/>
            <person name="Senoo K."/>
        </authorList>
    </citation>
    <scope>NUCLEOTIDE SEQUENCE [LARGE SCALE GENOMIC DNA]</scope>
    <source>
        <strain evidence="3">Red330</strain>
    </source>
</reference>
<feature type="compositionally biased region" description="Polar residues" evidence="1">
    <location>
        <begin position="70"/>
        <end position="80"/>
    </location>
</feature>
<dbReference type="Proteomes" id="UP000556026">
    <property type="component" value="Unassembled WGS sequence"/>
</dbReference>
<feature type="region of interest" description="Disordered" evidence="1">
    <location>
        <begin position="61"/>
        <end position="80"/>
    </location>
</feature>